<keyword evidence="3" id="KW-1185">Reference proteome</keyword>
<feature type="signal peptide" evidence="1">
    <location>
        <begin position="1"/>
        <end position="23"/>
    </location>
</feature>
<organism evidence="2 3">
    <name type="scientific">Vespula squamosa</name>
    <name type="common">Southern yellow jacket</name>
    <name type="synonym">Wasp</name>
    <dbReference type="NCBI Taxonomy" id="30214"/>
    <lineage>
        <taxon>Eukaryota</taxon>
        <taxon>Metazoa</taxon>
        <taxon>Ecdysozoa</taxon>
        <taxon>Arthropoda</taxon>
        <taxon>Hexapoda</taxon>
        <taxon>Insecta</taxon>
        <taxon>Pterygota</taxon>
        <taxon>Neoptera</taxon>
        <taxon>Endopterygota</taxon>
        <taxon>Hymenoptera</taxon>
        <taxon>Apocrita</taxon>
        <taxon>Aculeata</taxon>
        <taxon>Vespoidea</taxon>
        <taxon>Vespidae</taxon>
        <taxon>Vespinae</taxon>
        <taxon>Vespula</taxon>
    </lineage>
</organism>
<evidence type="ECO:0000256" key="1">
    <source>
        <dbReference type="SAM" id="SignalP"/>
    </source>
</evidence>
<comment type="caution">
    <text evidence="2">The sequence shown here is derived from an EMBL/GenBank/DDBJ whole genome shotgun (WGS) entry which is preliminary data.</text>
</comment>
<proteinExistence type="predicted"/>
<feature type="non-terminal residue" evidence="2">
    <location>
        <position position="1"/>
    </location>
</feature>
<reference evidence="2 3" key="1">
    <citation type="journal article" date="2024" name="Ann. Entomol. Soc. Am.">
        <title>Genomic analyses of the southern and eastern yellowjacket wasps (Hymenoptera: Vespidae) reveal evolutionary signatures of social life.</title>
        <authorList>
            <person name="Catto M.A."/>
            <person name="Caine P.B."/>
            <person name="Orr S.E."/>
            <person name="Hunt B.G."/>
            <person name="Goodisman M.A.D."/>
        </authorList>
    </citation>
    <scope>NUCLEOTIDE SEQUENCE [LARGE SCALE GENOMIC DNA]</scope>
    <source>
        <strain evidence="2">233</strain>
        <tissue evidence="2">Head and thorax</tissue>
    </source>
</reference>
<dbReference type="AlphaFoldDB" id="A0ABD2C6P0"/>
<sequence length="134" mass="15219">LLRDVARCSYLLLSLLLQLPSDSDTLGSSFLRLLHLGEHARNWDLLTRLNVSSLWDIGAVKRKEKKFVEECFFWEGDERIDAVLRISSLGKWSELWRILASRRPQPAKAAARGASLALSQRGSLKDPKRFSNLA</sequence>
<protein>
    <submittedName>
        <fullName evidence="2">Uncharacterized protein</fullName>
    </submittedName>
</protein>
<dbReference type="Proteomes" id="UP001607302">
    <property type="component" value="Unassembled WGS sequence"/>
</dbReference>
<feature type="chain" id="PRO_5044859438" evidence="1">
    <location>
        <begin position="24"/>
        <end position="134"/>
    </location>
</feature>
<evidence type="ECO:0000313" key="2">
    <source>
        <dbReference type="EMBL" id="KAL2740713.1"/>
    </source>
</evidence>
<accession>A0ABD2C6P0</accession>
<gene>
    <name evidence="2" type="ORF">V1478_000854</name>
</gene>
<keyword evidence="1" id="KW-0732">Signal</keyword>
<name>A0ABD2C6P0_VESSQ</name>
<evidence type="ECO:0000313" key="3">
    <source>
        <dbReference type="Proteomes" id="UP001607302"/>
    </source>
</evidence>
<dbReference type="EMBL" id="JAUDFV010000020">
    <property type="protein sequence ID" value="KAL2740713.1"/>
    <property type="molecule type" value="Genomic_DNA"/>
</dbReference>